<keyword evidence="5 8" id="KW-0560">Oxidoreductase</keyword>
<dbReference type="SUPFAM" id="SSF48264">
    <property type="entry name" value="Cytochrome P450"/>
    <property type="match status" value="1"/>
</dbReference>
<dbReference type="InterPro" id="IPR017972">
    <property type="entry name" value="Cyt_P450_CS"/>
</dbReference>
<keyword evidence="3 8" id="KW-0349">Heme</keyword>
<evidence type="ECO:0000313" key="9">
    <source>
        <dbReference type="EMBL" id="MFD0799989.1"/>
    </source>
</evidence>
<evidence type="ECO:0000256" key="8">
    <source>
        <dbReference type="RuleBase" id="RU000461"/>
    </source>
</evidence>
<keyword evidence="4 8" id="KW-0479">Metal-binding</keyword>
<evidence type="ECO:0000256" key="3">
    <source>
        <dbReference type="ARBA" id="ARBA00022617"/>
    </source>
</evidence>
<protein>
    <submittedName>
        <fullName evidence="9">Cytochrome P450</fullName>
    </submittedName>
</protein>
<comment type="cofactor">
    <cofactor evidence="1">
        <name>heme</name>
        <dbReference type="ChEBI" id="CHEBI:30413"/>
    </cofactor>
</comment>
<dbReference type="PANTHER" id="PTHR46696">
    <property type="entry name" value="P450, PUTATIVE (EUROFUNG)-RELATED"/>
    <property type="match status" value="1"/>
</dbReference>
<organism evidence="9 10">
    <name type="scientific">Streptomonospora algeriensis</name>
    <dbReference type="NCBI Taxonomy" id="995084"/>
    <lineage>
        <taxon>Bacteria</taxon>
        <taxon>Bacillati</taxon>
        <taxon>Actinomycetota</taxon>
        <taxon>Actinomycetes</taxon>
        <taxon>Streptosporangiales</taxon>
        <taxon>Nocardiopsidaceae</taxon>
        <taxon>Streptomonospora</taxon>
    </lineage>
</organism>
<dbReference type="PANTHER" id="PTHR46696:SF5">
    <property type="entry name" value="CYTOCHROME P450 BJ-1"/>
    <property type="match status" value="1"/>
</dbReference>
<keyword evidence="7 8" id="KW-0503">Monooxygenase</keyword>
<comment type="caution">
    <text evidence="9">The sequence shown here is derived from an EMBL/GenBank/DDBJ whole genome shotgun (WGS) entry which is preliminary data.</text>
</comment>
<evidence type="ECO:0000313" key="10">
    <source>
        <dbReference type="Proteomes" id="UP001596956"/>
    </source>
</evidence>
<evidence type="ECO:0000256" key="2">
    <source>
        <dbReference type="ARBA" id="ARBA00010617"/>
    </source>
</evidence>
<dbReference type="Gene3D" id="1.10.630.10">
    <property type="entry name" value="Cytochrome P450"/>
    <property type="match status" value="1"/>
</dbReference>
<dbReference type="InterPro" id="IPR002397">
    <property type="entry name" value="Cyt_P450_B"/>
</dbReference>
<evidence type="ECO:0000256" key="5">
    <source>
        <dbReference type="ARBA" id="ARBA00023002"/>
    </source>
</evidence>
<dbReference type="PRINTS" id="PR00385">
    <property type="entry name" value="P450"/>
</dbReference>
<name>A0ABW3BAA3_9ACTN</name>
<dbReference type="Proteomes" id="UP001596956">
    <property type="component" value="Unassembled WGS sequence"/>
</dbReference>
<accession>A0ABW3BAA3</accession>
<dbReference type="CDD" id="cd11031">
    <property type="entry name" value="Cyp158A-like"/>
    <property type="match status" value="1"/>
</dbReference>
<evidence type="ECO:0000256" key="7">
    <source>
        <dbReference type="ARBA" id="ARBA00023033"/>
    </source>
</evidence>
<dbReference type="InterPro" id="IPR036396">
    <property type="entry name" value="Cyt_P450_sf"/>
</dbReference>
<reference evidence="10" key="1">
    <citation type="journal article" date="2019" name="Int. J. Syst. Evol. Microbiol.">
        <title>The Global Catalogue of Microorganisms (GCM) 10K type strain sequencing project: providing services to taxonomists for standard genome sequencing and annotation.</title>
        <authorList>
            <consortium name="The Broad Institute Genomics Platform"/>
            <consortium name="The Broad Institute Genome Sequencing Center for Infectious Disease"/>
            <person name="Wu L."/>
            <person name="Ma J."/>
        </authorList>
    </citation>
    <scope>NUCLEOTIDE SEQUENCE [LARGE SCALE GENOMIC DNA]</scope>
    <source>
        <strain evidence="10">CCUG 63369</strain>
    </source>
</reference>
<comment type="similarity">
    <text evidence="2 8">Belongs to the cytochrome P450 family.</text>
</comment>
<evidence type="ECO:0000256" key="6">
    <source>
        <dbReference type="ARBA" id="ARBA00023004"/>
    </source>
</evidence>
<keyword evidence="10" id="KW-1185">Reference proteome</keyword>
<dbReference type="PROSITE" id="PS00086">
    <property type="entry name" value="CYTOCHROME_P450"/>
    <property type="match status" value="1"/>
</dbReference>
<evidence type="ECO:0000256" key="1">
    <source>
        <dbReference type="ARBA" id="ARBA00001971"/>
    </source>
</evidence>
<evidence type="ECO:0000256" key="4">
    <source>
        <dbReference type="ARBA" id="ARBA00022723"/>
    </source>
</evidence>
<sequence>MSELEFPFRTASPHLPAQEFAELRRERPVCPVLLPTGARAWLVTRYADNRALLGDQRFSRSAAAAAGAPRARAIPLDDRSITTLDGAEHARLRSAVARGFTAHRMRAMRPAIERIVHRRLDEFAGRGRPADLVSGFARPVALDVLADLFGITVGDRAEFASQADAYLSVDAHSPEEMRAAVAHLRAMFEELVRQRRSRPSGDLFSELVNAPEDQRPETGDLVSFGTTLLVAGYETVVAQIANSVVVLLSHREQWELLRTRPELLDRAVEELLRFAAISVSGGTLRVAADEAVLAGQRIRPGEAVQPSTSSANRDPRIFADPDRFDITRTENPHIAFGHGIHYCLGANLARLELRTAISALADRFPGLDLAVEETEIDWDRRKMIRRPHRLPLTW</sequence>
<dbReference type="PRINTS" id="PR00359">
    <property type="entry name" value="BP450"/>
</dbReference>
<gene>
    <name evidence="9" type="ORF">ACFQZU_01475</name>
</gene>
<dbReference type="InterPro" id="IPR001128">
    <property type="entry name" value="Cyt_P450"/>
</dbReference>
<proteinExistence type="inferred from homology"/>
<dbReference type="EMBL" id="JBHTHR010000014">
    <property type="protein sequence ID" value="MFD0799989.1"/>
    <property type="molecule type" value="Genomic_DNA"/>
</dbReference>
<dbReference type="Pfam" id="PF00067">
    <property type="entry name" value="p450"/>
    <property type="match status" value="1"/>
</dbReference>
<keyword evidence="6 8" id="KW-0408">Iron</keyword>